<comment type="caution">
    <text evidence="8">Lacks conserved residue(s) required for the propagation of feature annotation.</text>
</comment>
<comment type="similarity">
    <text evidence="2">Belongs to the ARR-like family.</text>
</comment>
<keyword evidence="4" id="KW-0805">Transcription regulation</keyword>
<evidence type="ECO:0000256" key="2">
    <source>
        <dbReference type="ARBA" id="ARBA00010330"/>
    </source>
</evidence>
<evidence type="ECO:0000256" key="1">
    <source>
        <dbReference type="ARBA" id="ARBA00004123"/>
    </source>
</evidence>
<feature type="compositionally biased region" description="Polar residues" evidence="10">
    <location>
        <begin position="225"/>
        <end position="234"/>
    </location>
</feature>
<keyword evidence="7 9" id="KW-0539">Nucleus</keyword>
<feature type="domain" description="CCT" evidence="13">
    <location>
        <begin position="654"/>
        <end position="696"/>
    </location>
</feature>
<gene>
    <name evidence="14" type="ORF">Sangu_2206700</name>
</gene>
<reference evidence="14" key="1">
    <citation type="submission" date="2020-06" db="EMBL/GenBank/DDBJ databases">
        <authorList>
            <person name="Li T."/>
            <person name="Hu X."/>
            <person name="Zhang T."/>
            <person name="Song X."/>
            <person name="Zhang H."/>
            <person name="Dai N."/>
            <person name="Sheng W."/>
            <person name="Hou X."/>
            <person name="Wei L."/>
        </authorList>
    </citation>
    <scope>NUCLEOTIDE SEQUENCE</scope>
    <source>
        <strain evidence="14">G01</strain>
        <tissue evidence="14">Leaf</tissue>
    </source>
</reference>
<evidence type="ECO:0000256" key="7">
    <source>
        <dbReference type="ARBA" id="ARBA00023242"/>
    </source>
</evidence>
<name>A0AAW2LFT2_9LAMI</name>
<evidence type="ECO:0000256" key="4">
    <source>
        <dbReference type="ARBA" id="ARBA00023015"/>
    </source>
</evidence>
<feature type="domain" description="Response regulatory" evidence="12">
    <location>
        <begin position="70"/>
        <end position="197"/>
    </location>
</feature>
<dbReference type="GO" id="GO:0005634">
    <property type="term" value="C:nucleus"/>
    <property type="evidence" value="ECO:0007669"/>
    <property type="project" value="UniProtKB-SubCell"/>
</dbReference>
<dbReference type="AlphaFoldDB" id="A0AAW2LFT2"/>
<dbReference type="GO" id="GO:0048511">
    <property type="term" value="P:rhythmic process"/>
    <property type="evidence" value="ECO:0007669"/>
    <property type="project" value="UniProtKB-KW"/>
</dbReference>
<dbReference type="PROSITE" id="PS50110">
    <property type="entry name" value="RESPONSE_REGULATORY"/>
    <property type="match status" value="1"/>
</dbReference>
<dbReference type="GO" id="GO:0009736">
    <property type="term" value="P:cytokinin-activated signaling pathway"/>
    <property type="evidence" value="ECO:0007669"/>
    <property type="project" value="InterPro"/>
</dbReference>
<dbReference type="EMBL" id="JACGWK010000014">
    <property type="protein sequence ID" value="KAL0317924.1"/>
    <property type="molecule type" value="Genomic_DNA"/>
</dbReference>
<dbReference type="InterPro" id="IPR011006">
    <property type="entry name" value="CheY-like_superfamily"/>
</dbReference>
<feature type="region of interest" description="Disordered" evidence="10">
    <location>
        <begin position="202"/>
        <end position="234"/>
    </location>
</feature>
<feature type="region of interest" description="Disordered" evidence="10">
    <location>
        <begin position="581"/>
        <end position="623"/>
    </location>
</feature>
<feature type="compositionally biased region" description="Polar residues" evidence="10">
    <location>
        <begin position="595"/>
        <end position="623"/>
    </location>
</feature>
<evidence type="ECO:0000259" key="12">
    <source>
        <dbReference type="PROSITE" id="PS50110"/>
    </source>
</evidence>
<dbReference type="GO" id="GO:0000160">
    <property type="term" value="P:phosphorelay signal transduction system"/>
    <property type="evidence" value="ECO:0007669"/>
    <property type="project" value="UniProtKB-KW"/>
</dbReference>
<sequence length="1021" mass="113363">MGEVVVFGDGGMELEVEETEVVTEAGKQAEEKNEKQKIAAEAGNGGGDTAAGSATSVVRWERFLPKMVVRVLLVEADDSTRQIIAALLRKCSYRDMLISLFLKQFAVPDGLKAWEVLKGRPRTIDLILTEVELPSISGYALLTLIMEHEVCKNIPVIMMSSQDSVSTVYKCMLRGATDFLVKPVRKNELRNLWQHVWRKQASSTGAGLGPPDLSIAQQKDEDTSENIPLSNHSSGYISTVQKNRECIEKGSDIQSSCSKPELEIEGEDSEQVDCFSQPKSPKCLSDDFNIPTQEGCHQESRKQLAHDDETEESQAVPKVDANCAITREGKNSDDSREEVNTTVQVSEKNDVLDNSSKEAIDLIGAFDNHLKGTFGSAPSNFSANKFDNLPQLDLSLKRYHPSGHVTQVNDERHRLNHSGASAFSRYINKPLPLRNCTSPGTCNQLKDHDANSEKQQSREYNSDTHGPTVSSQKHVSVATVQTGQPEMTFSYSQNREISHPIPVRGMRFENILKDYGSVMPPTYHAQSPLPSPGAAHHSESLPRLNPFYSSDCQPSSSQQFHNLMDQRLSNAIDQTDSKRGHKLENLEDPGHVSPANDQSGNSSFCNSNVSHHQSTGSGSNGKINVISGNKTPSECVNEESFHAHEGSSHRSTQREAALTKFRMKRKDRCFEKKVRYESRKKLAEQRPRVKGQFVRQVPNDPQPGNSLAGARVIGAPQGAVNVVNLCFISNTMWRVYNMRLKGVTKKLTGGSNFYSYLQNLNCQSKAAISIQQNNCCFSMKLFITPSFQLLPFLSIANFSLSLPLPLSLPLQMSQIHEKSPKHCANKQAINLHKFNKKLLFSLSTLFLSILSLILLVWLVLHPTKPQFSLKEADINQLNLSGPSLLNSSIQLTLISNNPNKKVGIYYDEFLLYASYKGQKITPETSISPFYQEHEETNLLSASLVGNQQPVAPSFAYEVQRDQGTGKLVLSFKVMGRLRWKVGTWVSGRYRFIVNCIAIMPFGRIPSPPLSSKQGSQCSTTI</sequence>
<comment type="caution">
    <text evidence="14">The sequence shown here is derived from an EMBL/GenBank/DDBJ whole genome shotgun (WGS) entry which is preliminary data.</text>
</comment>
<feature type="transmembrane region" description="Helical" evidence="11">
    <location>
        <begin position="789"/>
        <end position="808"/>
    </location>
</feature>
<feature type="transmembrane region" description="Helical" evidence="11">
    <location>
        <begin position="838"/>
        <end position="860"/>
    </location>
</feature>
<feature type="compositionally biased region" description="Basic and acidic residues" evidence="10">
    <location>
        <begin position="445"/>
        <end position="462"/>
    </location>
</feature>
<evidence type="ECO:0000256" key="11">
    <source>
        <dbReference type="SAM" id="Phobius"/>
    </source>
</evidence>
<evidence type="ECO:0000313" key="14">
    <source>
        <dbReference type="EMBL" id="KAL0317924.1"/>
    </source>
</evidence>
<keyword evidence="11" id="KW-0472">Membrane</keyword>
<feature type="region of interest" description="Disordered" evidence="10">
    <location>
        <begin position="438"/>
        <end position="473"/>
    </location>
</feature>
<dbReference type="InterPro" id="IPR045279">
    <property type="entry name" value="ARR-like"/>
</dbReference>
<feature type="region of interest" description="Disordered" evidence="10">
    <location>
        <begin position="523"/>
        <end position="557"/>
    </location>
</feature>
<keyword evidence="11" id="KW-1133">Transmembrane helix</keyword>
<evidence type="ECO:0000256" key="9">
    <source>
        <dbReference type="PROSITE-ProRule" id="PRU00357"/>
    </source>
</evidence>
<keyword evidence="6" id="KW-0804">Transcription</keyword>
<dbReference type="Pfam" id="PF06203">
    <property type="entry name" value="CCT"/>
    <property type="match status" value="1"/>
</dbReference>
<keyword evidence="11" id="KW-0812">Transmembrane</keyword>
<protein>
    <submittedName>
        <fullName evidence="14">Two-component response regulator-like APRR5</fullName>
    </submittedName>
</protein>
<feature type="region of interest" description="Disordered" evidence="10">
    <location>
        <begin position="24"/>
        <end position="50"/>
    </location>
</feature>
<evidence type="ECO:0000256" key="6">
    <source>
        <dbReference type="ARBA" id="ARBA00023163"/>
    </source>
</evidence>
<organism evidence="14">
    <name type="scientific">Sesamum angustifolium</name>
    <dbReference type="NCBI Taxonomy" id="2727405"/>
    <lineage>
        <taxon>Eukaryota</taxon>
        <taxon>Viridiplantae</taxon>
        <taxon>Streptophyta</taxon>
        <taxon>Embryophyta</taxon>
        <taxon>Tracheophyta</taxon>
        <taxon>Spermatophyta</taxon>
        <taxon>Magnoliopsida</taxon>
        <taxon>eudicotyledons</taxon>
        <taxon>Gunneridae</taxon>
        <taxon>Pentapetalae</taxon>
        <taxon>asterids</taxon>
        <taxon>lamiids</taxon>
        <taxon>Lamiales</taxon>
        <taxon>Pedaliaceae</taxon>
        <taxon>Sesamum</taxon>
    </lineage>
</organism>
<proteinExistence type="inferred from homology"/>
<reference evidence="14" key="2">
    <citation type="journal article" date="2024" name="Plant">
        <title>Genomic evolution and insights into agronomic trait innovations of Sesamum species.</title>
        <authorList>
            <person name="Miao H."/>
            <person name="Wang L."/>
            <person name="Qu L."/>
            <person name="Liu H."/>
            <person name="Sun Y."/>
            <person name="Le M."/>
            <person name="Wang Q."/>
            <person name="Wei S."/>
            <person name="Zheng Y."/>
            <person name="Lin W."/>
            <person name="Duan Y."/>
            <person name="Cao H."/>
            <person name="Xiong S."/>
            <person name="Wang X."/>
            <person name="Wei L."/>
            <person name="Li C."/>
            <person name="Ma Q."/>
            <person name="Ju M."/>
            <person name="Zhao R."/>
            <person name="Li G."/>
            <person name="Mu C."/>
            <person name="Tian Q."/>
            <person name="Mei H."/>
            <person name="Zhang T."/>
            <person name="Gao T."/>
            <person name="Zhang H."/>
        </authorList>
    </citation>
    <scope>NUCLEOTIDE SEQUENCE</scope>
    <source>
        <strain evidence="14">G01</strain>
    </source>
</reference>
<feature type="compositionally biased region" description="Polar residues" evidence="10">
    <location>
        <begin position="547"/>
        <end position="557"/>
    </location>
</feature>
<feature type="compositionally biased region" description="Basic and acidic residues" evidence="10">
    <location>
        <begin position="27"/>
        <end position="38"/>
    </location>
</feature>
<evidence type="ECO:0000256" key="5">
    <source>
        <dbReference type="ARBA" id="ARBA00023108"/>
    </source>
</evidence>
<dbReference type="InterPro" id="IPR001789">
    <property type="entry name" value="Sig_transdc_resp-reg_receiver"/>
</dbReference>
<dbReference type="InterPro" id="IPR004864">
    <property type="entry name" value="LEA_2"/>
</dbReference>
<feature type="compositionally biased region" description="Polar residues" evidence="10">
    <location>
        <begin position="463"/>
        <end position="473"/>
    </location>
</feature>
<feature type="compositionally biased region" description="Basic and acidic residues" evidence="10">
    <location>
        <begin position="581"/>
        <end position="590"/>
    </location>
</feature>
<dbReference type="PANTHER" id="PTHR43874">
    <property type="entry name" value="TWO-COMPONENT RESPONSE REGULATOR"/>
    <property type="match status" value="1"/>
</dbReference>
<keyword evidence="3" id="KW-0902">Two-component regulatory system</keyword>
<dbReference type="Gene3D" id="3.40.50.2300">
    <property type="match status" value="1"/>
</dbReference>
<dbReference type="SUPFAM" id="SSF52172">
    <property type="entry name" value="CheY-like"/>
    <property type="match status" value="1"/>
</dbReference>
<evidence type="ECO:0000259" key="13">
    <source>
        <dbReference type="PROSITE" id="PS51017"/>
    </source>
</evidence>
<accession>A0AAW2LFT2</accession>
<keyword evidence="5" id="KW-0090">Biological rhythms</keyword>
<dbReference type="PROSITE" id="PS51017">
    <property type="entry name" value="CCT"/>
    <property type="match status" value="1"/>
</dbReference>
<comment type="subcellular location">
    <subcellularLocation>
        <location evidence="1 9">Nucleus</location>
    </subcellularLocation>
</comment>
<evidence type="ECO:0000256" key="10">
    <source>
        <dbReference type="SAM" id="MobiDB-lite"/>
    </source>
</evidence>
<dbReference type="InterPro" id="IPR010402">
    <property type="entry name" value="CCT_domain"/>
</dbReference>
<dbReference type="SMART" id="SM00448">
    <property type="entry name" value="REC"/>
    <property type="match status" value="1"/>
</dbReference>
<dbReference type="Pfam" id="PF00072">
    <property type="entry name" value="Response_reg"/>
    <property type="match status" value="1"/>
</dbReference>
<evidence type="ECO:0000256" key="8">
    <source>
        <dbReference type="PROSITE-ProRule" id="PRU00169"/>
    </source>
</evidence>
<evidence type="ECO:0000256" key="3">
    <source>
        <dbReference type="ARBA" id="ARBA00023012"/>
    </source>
</evidence>
<dbReference type="Pfam" id="PF03168">
    <property type="entry name" value="LEA_2"/>
    <property type="match status" value="1"/>
</dbReference>
<dbReference type="PANTHER" id="PTHR43874:SF95">
    <property type="entry name" value="TWO-COMPONENT RESPONSE REGULATOR-LIKE APRR5"/>
    <property type="match status" value="1"/>
</dbReference>